<dbReference type="Gene3D" id="3.40.50.1240">
    <property type="entry name" value="Phosphoglycerate mutase-like"/>
    <property type="match status" value="1"/>
</dbReference>
<evidence type="ECO:0000313" key="1">
    <source>
        <dbReference type="EMBL" id="KPV48709.1"/>
    </source>
</evidence>
<proteinExistence type="predicted"/>
<evidence type="ECO:0008006" key="3">
    <source>
        <dbReference type="Google" id="ProtNLM"/>
    </source>
</evidence>
<dbReference type="EMBL" id="LJCR01002452">
    <property type="protein sequence ID" value="KPV48709.1"/>
    <property type="molecule type" value="Genomic_DNA"/>
</dbReference>
<feature type="non-terminal residue" evidence="1">
    <location>
        <position position="1"/>
    </location>
</feature>
<dbReference type="SUPFAM" id="SSF53254">
    <property type="entry name" value="Phosphoglycerate mutase-like"/>
    <property type="match status" value="1"/>
</dbReference>
<dbReference type="Pfam" id="PF00300">
    <property type="entry name" value="His_Phos_1"/>
    <property type="match status" value="1"/>
</dbReference>
<accession>A0A0N8PR21</accession>
<gene>
    <name evidence="1" type="ORF">SE17_36600</name>
</gene>
<protein>
    <recommendedName>
        <fullName evidence="3">Histidine phosphatase family protein</fullName>
    </recommendedName>
</protein>
<organism evidence="1 2">
    <name type="scientific">Kouleothrix aurantiaca</name>
    <dbReference type="NCBI Taxonomy" id="186479"/>
    <lineage>
        <taxon>Bacteria</taxon>
        <taxon>Bacillati</taxon>
        <taxon>Chloroflexota</taxon>
        <taxon>Chloroflexia</taxon>
        <taxon>Chloroflexales</taxon>
        <taxon>Roseiflexineae</taxon>
        <taxon>Roseiflexaceae</taxon>
        <taxon>Kouleothrix</taxon>
    </lineage>
</organism>
<dbReference type="InterPro" id="IPR029033">
    <property type="entry name" value="His_PPase_superfam"/>
</dbReference>
<reference evidence="1 2" key="1">
    <citation type="submission" date="2015-09" db="EMBL/GenBank/DDBJ databases">
        <title>Draft genome sequence of Kouleothrix aurantiaca JCM 19913.</title>
        <authorList>
            <person name="Hemp J."/>
        </authorList>
    </citation>
    <scope>NUCLEOTIDE SEQUENCE [LARGE SCALE GENOMIC DNA]</scope>
    <source>
        <strain evidence="1 2">COM-B</strain>
    </source>
</reference>
<dbReference type="Proteomes" id="UP000050509">
    <property type="component" value="Unassembled WGS sequence"/>
</dbReference>
<sequence>GGDTMLAFNQRAADAVADLLARHAGQAIAAVAHGGTIAGVLAHIAPGQAGKRATLRLRNCAISTVQWEEDGAARLLSFNDTAHLR</sequence>
<dbReference type="InterPro" id="IPR013078">
    <property type="entry name" value="His_Pase_superF_clade-1"/>
</dbReference>
<name>A0A0N8PR21_9CHLR</name>
<comment type="caution">
    <text evidence="1">The sequence shown here is derived from an EMBL/GenBank/DDBJ whole genome shotgun (WGS) entry which is preliminary data.</text>
</comment>
<keyword evidence="2" id="KW-1185">Reference proteome</keyword>
<dbReference type="AlphaFoldDB" id="A0A0N8PR21"/>
<evidence type="ECO:0000313" key="2">
    <source>
        <dbReference type="Proteomes" id="UP000050509"/>
    </source>
</evidence>